<proteinExistence type="predicted"/>
<gene>
    <name evidence="1" type="ORF">EAI_01485</name>
</gene>
<dbReference type="AlphaFoldDB" id="E2BPE0"/>
<keyword evidence="2" id="KW-1185">Reference proteome</keyword>
<dbReference type="Proteomes" id="UP000008237">
    <property type="component" value="Unassembled WGS sequence"/>
</dbReference>
<evidence type="ECO:0000313" key="1">
    <source>
        <dbReference type="EMBL" id="EFN82344.1"/>
    </source>
</evidence>
<dbReference type="EMBL" id="GL449633">
    <property type="protein sequence ID" value="EFN82344.1"/>
    <property type="molecule type" value="Genomic_DNA"/>
</dbReference>
<sequence>MLGRDTGNDEVVEAEARRILSPVTFGRREMEEQPPRDTEFHVAPCFRRRFTTRGTRLHVNYSSDLGDPLQGYTEEELSG</sequence>
<dbReference type="InParanoid" id="E2BPE0"/>
<evidence type="ECO:0000313" key="2">
    <source>
        <dbReference type="Proteomes" id="UP000008237"/>
    </source>
</evidence>
<organism evidence="2">
    <name type="scientific">Harpegnathos saltator</name>
    <name type="common">Jerdon's jumping ant</name>
    <dbReference type="NCBI Taxonomy" id="610380"/>
    <lineage>
        <taxon>Eukaryota</taxon>
        <taxon>Metazoa</taxon>
        <taxon>Ecdysozoa</taxon>
        <taxon>Arthropoda</taxon>
        <taxon>Hexapoda</taxon>
        <taxon>Insecta</taxon>
        <taxon>Pterygota</taxon>
        <taxon>Neoptera</taxon>
        <taxon>Endopterygota</taxon>
        <taxon>Hymenoptera</taxon>
        <taxon>Apocrita</taxon>
        <taxon>Aculeata</taxon>
        <taxon>Formicoidea</taxon>
        <taxon>Formicidae</taxon>
        <taxon>Ponerinae</taxon>
        <taxon>Ponerini</taxon>
        <taxon>Harpegnathos</taxon>
    </lineage>
</organism>
<accession>E2BPE0</accession>
<protein>
    <submittedName>
        <fullName evidence="1">Uncharacterized protein</fullName>
    </submittedName>
</protein>
<name>E2BPE0_HARSA</name>
<reference evidence="1 2" key="1">
    <citation type="journal article" date="2010" name="Science">
        <title>Genomic comparison of the ants Camponotus floridanus and Harpegnathos saltator.</title>
        <authorList>
            <person name="Bonasio R."/>
            <person name="Zhang G."/>
            <person name="Ye C."/>
            <person name="Mutti N.S."/>
            <person name="Fang X."/>
            <person name="Qin N."/>
            <person name="Donahue G."/>
            <person name="Yang P."/>
            <person name="Li Q."/>
            <person name="Li C."/>
            <person name="Zhang P."/>
            <person name="Huang Z."/>
            <person name="Berger S.L."/>
            <person name="Reinberg D."/>
            <person name="Wang J."/>
            <person name="Liebig J."/>
        </authorList>
    </citation>
    <scope>NUCLEOTIDE SEQUENCE [LARGE SCALE GENOMIC DNA]</scope>
    <source>
        <strain evidence="1 2">R22 G/1</strain>
    </source>
</reference>